<evidence type="ECO:0000313" key="2">
    <source>
        <dbReference type="Proteomes" id="UP000499080"/>
    </source>
</evidence>
<protein>
    <recommendedName>
        <fullName evidence="3">Alpha-carbonic anhydrase domain-containing protein</fullName>
    </recommendedName>
</protein>
<evidence type="ECO:0000313" key="1">
    <source>
        <dbReference type="EMBL" id="GBM70800.1"/>
    </source>
</evidence>
<reference evidence="1 2" key="1">
    <citation type="journal article" date="2019" name="Sci. Rep.">
        <title>Orb-weaving spider Araneus ventricosus genome elucidates the spidroin gene catalogue.</title>
        <authorList>
            <person name="Kono N."/>
            <person name="Nakamura H."/>
            <person name="Ohtoshi R."/>
            <person name="Moran D.A.P."/>
            <person name="Shinohara A."/>
            <person name="Yoshida Y."/>
            <person name="Fujiwara M."/>
            <person name="Mori M."/>
            <person name="Tomita M."/>
            <person name="Arakawa K."/>
        </authorList>
    </citation>
    <scope>NUCLEOTIDE SEQUENCE [LARGE SCALE GENOMIC DNA]</scope>
</reference>
<dbReference type="EMBL" id="BGPR01002274">
    <property type="protein sequence ID" value="GBM70800.1"/>
    <property type="molecule type" value="Genomic_DNA"/>
</dbReference>
<dbReference type="AlphaFoldDB" id="A0A4Y2HZL1"/>
<comment type="caution">
    <text evidence="1">The sequence shown here is derived from an EMBL/GenBank/DDBJ whole genome shotgun (WGS) entry which is preliminary data.</text>
</comment>
<name>A0A4Y2HZL1_ARAVE</name>
<sequence length="108" mass="12324">MSRFETTRELFCDRVVILNGGQMTRTTPDLAPSSQNFRTKPAGGHLTHVRFNVHQGHKYGGSSVESDFKPSALRLLPARGYYKSGVVVWAIFPMTVRTCFWKVWCMDR</sequence>
<gene>
    <name evidence="1" type="ORF">AVEN_127346_1</name>
</gene>
<accession>A0A4Y2HZL1</accession>
<organism evidence="1 2">
    <name type="scientific">Araneus ventricosus</name>
    <name type="common">Orbweaver spider</name>
    <name type="synonym">Epeira ventricosa</name>
    <dbReference type="NCBI Taxonomy" id="182803"/>
    <lineage>
        <taxon>Eukaryota</taxon>
        <taxon>Metazoa</taxon>
        <taxon>Ecdysozoa</taxon>
        <taxon>Arthropoda</taxon>
        <taxon>Chelicerata</taxon>
        <taxon>Arachnida</taxon>
        <taxon>Araneae</taxon>
        <taxon>Araneomorphae</taxon>
        <taxon>Entelegynae</taxon>
        <taxon>Araneoidea</taxon>
        <taxon>Araneidae</taxon>
        <taxon>Araneus</taxon>
    </lineage>
</organism>
<keyword evidence="2" id="KW-1185">Reference proteome</keyword>
<evidence type="ECO:0008006" key="3">
    <source>
        <dbReference type="Google" id="ProtNLM"/>
    </source>
</evidence>
<dbReference type="Proteomes" id="UP000499080">
    <property type="component" value="Unassembled WGS sequence"/>
</dbReference>
<proteinExistence type="predicted"/>